<sequence length="276" mass="31622">MMAFGESDMNISSNDWDGAAHRKFKWGVHDDVSFEILGNLLINKTYEQTNSEPQHYRYGHCKQKLPSNHVEYKDRPTWYAEADKPDFSALYDDGEYAANVQNYLEMRYFTDVELGKFMDRMEAAGVLNDTIVLIVGDHGQAPEFGNDTPEKRDVSCTHVAGALIAEGRLGEYVGLKFIEHRLTRKSAEAAKPEGCEHIRYVLVVFGERVIYSNNPGVKNVHNRGHERLRYDRSTDSGVLHNAYADHDMKADLFPALSTEEKSQWRKWRDRGREVTA</sequence>
<name>A0A2P4YGQ1_9STRA</name>
<dbReference type="Gene3D" id="3.40.720.10">
    <property type="entry name" value="Alkaline Phosphatase, subunit A"/>
    <property type="match status" value="1"/>
</dbReference>
<dbReference type="PANTHER" id="PTHR43751:SF3">
    <property type="entry name" value="SULFATASE N-TERMINAL DOMAIN-CONTAINING PROTEIN"/>
    <property type="match status" value="1"/>
</dbReference>
<proteinExistence type="predicted"/>
<dbReference type="PANTHER" id="PTHR43751">
    <property type="entry name" value="SULFATASE"/>
    <property type="match status" value="1"/>
</dbReference>
<accession>A0A2P4YGQ1</accession>
<evidence type="ECO:0000259" key="1">
    <source>
        <dbReference type="Pfam" id="PF00884"/>
    </source>
</evidence>
<dbReference type="SUPFAM" id="SSF53649">
    <property type="entry name" value="Alkaline phosphatase-like"/>
    <property type="match status" value="1"/>
</dbReference>
<feature type="domain" description="Sulfatase N-terminal" evidence="1">
    <location>
        <begin position="68"/>
        <end position="143"/>
    </location>
</feature>
<dbReference type="Proteomes" id="UP000237271">
    <property type="component" value="Unassembled WGS sequence"/>
</dbReference>
<dbReference type="InterPro" id="IPR000917">
    <property type="entry name" value="Sulfatase_N"/>
</dbReference>
<keyword evidence="3" id="KW-1185">Reference proteome</keyword>
<comment type="caution">
    <text evidence="2">The sequence shown here is derived from an EMBL/GenBank/DDBJ whole genome shotgun (WGS) entry which is preliminary data.</text>
</comment>
<dbReference type="InterPro" id="IPR052701">
    <property type="entry name" value="GAG_Ulvan_Degrading_Sulfatases"/>
</dbReference>
<evidence type="ECO:0000313" key="2">
    <source>
        <dbReference type="EMBL" id="POM76899.1"/>
    </source>
</evidence>
<dbReference type="Pfam" id="PF00884">
    <property type="entry name" value="Sulfatase"/>
    <property type="match status" value="1"/>
</dbReference>
<dbReference type="AlphaFoldDB" id="A0A2P4YGQ1"/>
<protein>
    <submittedName>
        <fullName evidence="2">Sulfatase-like protein</fullName>
    </submittedName>
</protein>
<gene>
    <name evidence="2" type="ORF">PHPALM_5813</name>
</gene>
<evidence type="ECO:0000313" key="3">
    <source>
        <dbReference type="Proteomes" id="UP000237271"/>
    </source>
</evidence>
<reference evidence="2 3" key="1">
    <citation type="journal article" date="2017" name="Genome Biol. Evol.">
        <title>Phytophthora megakarya and P. palmivora, closely related causal agents of cacao black pod rot, underwent increases in genome sizes and gene numbers by different mechanisms.</title>
        <authorList>
            <person name="Ali S.S."/>
            <person name="Shao J."/>
            <person name="Lary D.J."/>
            <person name="Kronmiller B."/>
            <person name="Shen D."/>
            <person name="Strem M.D."/>
            <person name="Amoako-Attah I."/>
            <person name="Akrofi A.Y."/>
            <person name="Begoude B.A."/>
            <person name="Ten Hoopen G.M."/>
            <person name="Coulibaly K."/>
            <person name="Kebe B.I."/>
            <person name="Melnick R.L."/>
            <person name="Guiltinan M.J."/>
            <person name="Tyler B.M."/>
            <person name="Meinhardt L.W."/>
            <person name="Bailey B.A."/>
        </authorList>
    </citation>
    <scope>NUCLEOTIDE SEQUENCE [LARGE SCALE GENOMIC DNA]</scope>
    <source>
        <strain evidence="3">sbr112.9</strain>
    </source>
</reference>
<dbReference type="EMBL" id="NCKW01003356">
    <property type="protein sequence ID" value="POM76899.1"/>
    <property type="molecule type" value="Genomic_DNA"/>
</dbReference>
<organism evidence="2 3">
    <name type="scientific">Phytophthora palmivora</name>
    <dbReference type="NCBI Taxonomy" id="4796"/>
    <lineage>
        <taxon>Eukaryota</taxon>
        <taxon>Sar</taxon>
        <taxon>Stramenopiles</taxon>
        <taxon>Oomycota</taxon>
        <taxon>Peronosporomycetes</taxon>
        <taxon>Peronosporales</taxon>
        <taxon>Peronosporaceae</taxon>
        <taxon>Phytophthora</taxon>
    </lineage>
</organism>
<dbReference type="InterPro" id="IPR017850">
    <property type="entry name" value="Alkaline_phosphatase_core_sf"/>
</dbReference>
<dbReference type="OrthoDB" id="103349at2759"/>